<accession>A0A5B9WEQ1</accession>
<dbReference type="Pfam" id="PF00300">
    <property type="entry name" value="His_Phos_1"/>
    <property type="match status" value="1"/>
</dbReference>
<dbReference type="SMART" id="SM00855">
    <property type="entry name" value="PGAM"/>
    <property type="match status" value="1"/>
</dbReference>
<dbReference type="GO" id="GO:0016791">
    <property type="term" value="F:phosphatase activity"/>
    <property type="evidence" value="ECO:0007669"/>
    <property type="project" value="TreeGrafter"/>
</dbReference>
<dbReference type="CDD" id="cd07067">
    <property type="entry name" value="HP_PGM_like"/>
    <property type="match status" value="1"/>
</dbReference>
<feature type="binding site" evidence="2">
    <location>
        <position position="59"/>
    </location>
    <ligand>
        <name>substrate</name>
    </ligand>
</feature>
<dbReference type="KEGG" id="agv:OJF2_69610"/>
<dbReference type="EMBL" id="CP042997">
    <property type="protein sequence ID" value="QEH38360.1"/>
    <property type="molecule type" value="Genomic_DNA"/>
</dbReference>
<dbReference type="InterPro" id="IPR013078">
    <property type="entry name" value="His_Pase_superF_clade-1"/>
</dbReference>
<dbReference type="SUPFAM" id="SSF53254">
    <property type="entry name" value="Phosphoglycerate mutase-like"/>
    <property type="match status" value="1"/>
</dbReference>
<dbReference type="PANTHER" id="PTHR48100:SF1">
    <property type="entry name" value="HISTIDINE PHOSPHATASE FAMILY PROTEIN-RELATED"/>
    <property type="match status" value="1"/>
</dbReference>
<dbReference type="Proteomes" id="UP000324233">
    <property type="component" value="Chromosome"/>
</dbReference>
<keyword evidence="4" id="KW-1185">Reference proteome</keyword>
<dbReference type="InterPro" id="IPR050275">
    <property type="entry name" value="PGM_Phosphatase"/>
</dbReference>
<name>A0A5B9WEQ1_9BACT</name>
<evidence type="ECO:0000256" key="2">
    <source>
        <dbReference type="PIRSR" id="PIRSR613078-2"/>
    </source>
</evidence>
<feature type="active site" description="Proton donor/acceptor" evidence="1">
    <location>
        <position position="83"/>
    </location>
</feature>
<organism evidence="3 4">
    <name type="scientific">Aquisphaera giovannonii</name>
    <dbReference type="NCBI Taxonomy" id="406548"/>
    <lineage>
        <taxon>Bacteria</taxon>
        <taxon>Pseudomonadati</taxon>
        <taxon>Planctomycetota</taxon>
        <taxon>Planctomycetia</taxon>
        <taxon>Isosphaerales</taxon>
        <taxon>Isosphaeraceae</taxon>
        <taxon>Aquisphaera</taxon>
    </lineage>
</organism>
<dbReference type="Gene3D" id="3.40.50.1240">
    <property type="entry name" value="Phosphoglycerate mutase-like"/>
    <property type="match status" value="1"/>
</dbReference>
<evidence type="ECO:0000256" key="1">
    <source>
        <dbReference type="PIRSR" id="PIRSR613078-1"/>
    </source>
</evidence>
<dbReference type="EC" id="3.1.3.3" evidence="3"/>
<sequence>MQKTRLLLIRHAETSAPQVFHGAESDIGLSDRGRDQARRLADHLRGEGLRAVYCSAMRRARDTAGPVADACGLEPVVIPGLHERKIGPLSGLGREEGWEVYAATKARWIAGDLDATHEGGESFAAIAARVLPIIERIAADHPGEAVAVIAHGIVIRVVLLSLLPDRTPADFDSIAIDFASINDLRRDGRTWAARRLNEVVAPSPDRPVA</sequence>
<proteinExistence type="predicted"/>
<protein>
    <submittedName>
        <fullName evidence="3">Phosphoserine phosphatase 1</fullName>
        <ecNumber evidence="3">3.1.3.3</ecNumber>
    </submittedName>
</protein>
<evidence type="ECO:0000313" key="4">
    <source>
        <dbReference type="Proteomes" id="UP000324233"/>
    </source>
</evidence>
<keyword evidence="3" id="KW-0378">Hydrolase</keyword>
<gene>
    <name evidence="3" type="primary">pspA_2</name>
    <name evidence="3" type="ORF">OJF2_69610</name>
</gene>
<dbReference type="PANTHER" id="PTHR48100">
    <property type="entry name" value="BROAD-SPECIFICITY PHOSPHATASE YOR283W-RELATED"/>
    <property type="match status" value="1"/>
</dbReference>
<reference evidence="3 4" key="1">
    <citation type="submission" date="2019-08" db="EMBL/GenBank/DDBJ databases">
        <title>Deep-cultivation of Planctomycetes and their phenomic and genomic characterization uncovers novel biology.</title>
        <authorList>
            <person name="Wiegand S."/>
            <person name="Jogler M."/>
            <person name="Boedeker C."/>
            <person name="Pinto D."/>
            <person name="Vollmers J."/>
            <person name="Rivas-Marin E."/>
            <person name="Kohn T."/>
            <person name="Peeters S.H."/>
            <person name="Heuer A."/>
            <person name="Rast P."/>
            <person name="Oberbeckmann S."/>
            <person name="Bunk B."/>
            <person name="Jeske O."/>
            <person name="Meyerdierks A."/>
            <person name="Storesund J.E."/>
            <person name="Kallscheuer N."/>
            <person name="Luecker S."/>
            <person name="Lage O.M."/>
            <person name="Pohl T."/>
            <person name="Merkel B.J."/>
            <person name="Hornburger P."/>
            <person name="Mueller R.-W."/>
            <person name="Bruemmer F."/>
            <person name="Labrenz M."/>
            <person name="Spormann A.M."/>
            <person name="Op den Camp H."/>
            <person name="Overmann J."/>
            <person name="Amann R."/>
            <person name="Jetten M.S.M."/>
            <person name="Mascher T."/>
            <person name="Medema M.H."/>
            <person name="Devos D.P."/>
            <person name="Kaster A.-K."/>
            <person name="Ovreas L."/>
            <person name="Rohde M."/>
            <person name="Galperin M.Y."/>
            <person name="Jogler C."/>
        </authorList>
    </citation>
    <scope>NUCLEOTIDE SEQUENCE [LARGE SCALE GENOMIC DNA]</scope>
    <source>
        <strain evidence="3 4">OJF2</strain>
    </source>
</reference>
<dbReference type="AlphaFoldDB" id="A0A5B9WEQ1"/>
<evidence type="ECO:0000313" key="3">
    <source>
        <dbReference type="EMBL" id="QEH38360.1"/>
    </source>
</evidence>
<dbReference type="InterPro" id="IPR029033">
    <property type="entry name" value="His_PPase_superfam"/>
</dbReference>
<feature type="active site" description="Tele-phosphohistidine intermediate" evidence="1">
    <location>
        <position position="11"/>
    </location>
</feature>
<dbReference type="RefSeq" id="WP_168222199.1">
    <property type="nucleotide sequence ID" value="NZ_CP042997.1"/>
</dbReference>
<dbReference type="GO" id="GO:0005737">
    <property type="term" value="C:cytoplasm"/>
    <property type="evidence" value="ECO:0007669"/>
    <property type="project" value="TreeGrafter"/>
</dbReference>